<dbReference type="InterPro" id="IPR028082">
    <property type="entry name" value="Peripla_BP_I"/>
</dbReference>
<keyword evidence="2 4" id="KW-0732">Signal</keyword>
<dbReference type="InterPro" id="IPR028081">
    <property type="entry name" value="Leu-bd"/>
</dbReference>
<reference evidence="7" key="1">
    <citation type="submission" date="2016-10" db="EMBL/GenBank/DDBJ databases">
        <authorList>
            <person name="Varghese N."/>
            <person name="Submissions S."/>
        </authorList>
    </citation>
    <scope>NUCLEOTIDE SEQUENCE [LARGE SCALE GENOMIC DNA]</scope>
    <source>
        <strain evidence="7">DSM 123</strain>
    </source>
</reference>
<dbReference type="OrthoDB" id="9802022at2"/>
<keyword evidence="3" id="KW-0029">Amino-acid transport</keyword>
<dbReference type="Pfam" id="PF13458">
    <property type="entry name" value="Peripla_BP_6"/>
    <property type="match status" value="1"/>
</dbReference>
<dbReference type="Proteomes" id="UP000199615">
    <property type="component" value="Unassembled WGS sequence"/>
</dbReference>
<evidence type="ECO:0000313" key="7">
    <source>
        <dbReference type="Proteomes" id="UP000199615"/>
    </source>
</evidence>
<dbReference type="RefSeq" id="WP_092681355.1">
    <property type="nucleotide sequence ID" value="NZ_FODT01000001.1"/>
</dbReference>
<dbReference type="Gene3D" id="3.40.50.2300">
    <property type="match status" value="2"/>
</dbReference>
<gene>
    <name evidence="6" type="ORF">SAMN05444123_101400</name>
</gene>
<dbReference type="PANTHER" id="PTHR30483:SF6">
    <property type="entry name" value="PERIPLASMIC BINDING PROTEIN OF ABC TRANSPORTER FOR NATURAL AMINO ACIDS"/>
    <property type="match status" value="1"/>
</dbReference>
<dbReference type="SUPFAM" id="SSF53822">
    <property type="entry name" value="Periplasmic binding protein-like I"/>
    <property type="match status" value="1"/>
</dbReference>
<protein>
    <submittedName>
        <fullName evidence="6">Amino acid/amide ABC transporter substrate-binding protein, HAAT family</fullName>
    </submittedName>
</protein>
<dbReference type="InterPro" id="IPR051010">
    <property type="entry name" value="BCAA_transport"/>
</dbReference>
<evidence type="ECO:0000256" key="2">
    <source>
        <dbReference type="ARBA" id="ARBA00022729"/>
    </source>
</evidence>
<dbReference type="GO" id="GO:0006865">
    <property type="term" value="P:amino acid transport"/>
    <property type="evidence" value="ECO:0007669"/>
    <property type="project" value="UniProtKB-KW"/>
</dbReference>
<name>A0A1H8M805_9BRAD</name>
<feature type="domain" description="Leucine-binding protein" evidence="5">
    <location>
        <begin position="29"/>
        <end position="373"/>
    </location>
</feature>
<dbReference type="PANTHER" id="PTHR30483">
    <property type="entry name" value="LEUCINE-SPECIFIC-BINDING PROTEIN"/>
    <property type="match status" value="1"/>
</dbReference>
<accession>A0A1H8M805</accession>
<comment type="similarity">
    <text evidence="1">Belongs to the leucine-binding protein family.</text>
</comment>
<evidence type="ECO:0000259" key="5">
    <source>
        <dbReference type="Pfam" id="PF13458"/>
    </source>
</evidence>
<evidence type="ECO:0000256" key="3">
    <source>
        <dbReference type="ARBA" id="ARBA00022970"/>
    </source>
</evidence>
<dbReference type="AlphaFoldDB" id="A0A1H8M805"/>
<sequence length="410" mass="44749">MTTKMTRLLRNAALAGAALLATAAQAQDTIKVGALLPLSGNYGFLGVTERLGIDMAVEEVNSAGGILGKKVVVVYEDAGTPAQTTRKATQMLEQDKVAFFVNGGGSAVSATMFEFAQRNKVIDLAIDPNAEELVTTKAGKYAFLVPAPSSMIANAVIPEAIKLGKTAMFLTHDYSFGHAQTGEQRRVLKEKGGVKEVGEIKIPLNTRDFSSQIIAIRNAKPEMLIINVAGVDATALLEQIWEFELYKQTKIVVPLLDFEDSWAIGREKNQLIALAGIEWHYNVPAADALAFKDRYQKQFPKAEYPVPTTNTVNAYLGVRETLRAIQRAGSLDSAKIVAALENHEVKDSLKPNPLVIRAKDHQWMQDFFVYKMKNPASSKELGDIYELITVAKGADIVVPEAQRTTDLNAQ</sequence>
<feature type="signal peptide" evidence="4">
    <location>
        <begin position="1"/>
        <end position="26"/>
    </location>
</feature>
<evidence type="ECO:0000313" key="6">
    <source>
        <dbReference type="EMBL" id="SEO13286.1"/>
    </source>
</evidence>
<feature type="chain" id="PRO_5011680365" evidence="4">
    <location>
        <begin position="27"/>
        <end position="410"/>
    </location>
</feature>
<evidence type="ECO:0000256" key="1">
    <source>
        <dbReference type="ARBA" id="ARBA00010062"/>
    </source>
</evidence>
<dbReference type="EMBL" id="FODT01000001">
    <property type="protein sequence ID" value="SEO13286.1"/>
    <property type="molecule type" value="Genomic_DNA"/>
</dbReference>
<organism evidence="6 7">
    <name type="scientific">Rhodopseudomonas pseudopalustris</name>
    <dbReference type="NCBI Taxonomy" id="1513892"/>
    <lineage>
        <taxon>Bacteria</taxon>
        <taxon>Pseudomonadati</taxon>
        <taxon>Pseudomonadota</taxon>
        <taxon>Alphaproteobacteria</taxon>
        <taxon>Hyphomicrobiales</taxon>
        <taxon>Nitrobacteraceae</taxon>
        <taxon>Rhodopseudomonas</taxon>
    </lineage>
</organism>
<keyword evidence="7" id="KW-1185">Reference proteome</keyword>
<proteinExistence type="inferred from homology"/>
<evidence type="ECO:0000256" key="4">
    <source>
        <dbReference type="SAM" id="SignalP"/>
    </source>
</evidence>
<keyword evidence="3" id="KW-0813">Transport</keyword>